<feature type="region of interest" description="Disordered" evidence="1">
    <location>
        <begin position="1"/>
        <end position="48"/>
    </location>
</feature>
<gene>
    <name evidence="3" type="ORF">CINC_LOCUS749</name>
</gene>
<keyword evidence="2" id="KW-0812">Transmembrane</keyword>
<dbReference type="Proteomes" id="UP001154114">
    <property type="component" value="Chromosome 1"/>
</dbReference>
<keyword evidence="2" id="KW-0472">Membrane</keyword>
<organism evidence="3 4">
    <name type="scientific">Chrysodeixis includens</name>
    <name type="common">Soybean looper</name>
    <name type="synonym">Pseudoplusia includens</name>
    <dbReference type="NCBI Taxonomy" id="689277"/>
    <lineage>
        <taxon>Eukaryota</taxon>
        <taxon>Metazoa</taxon>
        <taxon>Ecdysozoa</taxon>
        <taxon>Arthropoda</taxon>
        <taxon>Hexapoda</taxon>
        <taxon>Insecta</taxon>
        <taxon>Pterygota</taxon>
        <taxon>Neoptera</taxon>
        <taxon>Endopterygota</taxon>
        <taxon>Lepidoptera</taxon>
        <taxon>Glossata</taxon>
        <taxon>Ditrysia</taxon>
        <taxon>Noctuoidea</taxon>
        <taxon>Noctuidae</taxon>
        <taxon>Plusiinae</taxon>
        <taxon>Chrysodeixis</taxon>
    </lineage>
</organism>
<accession>A0A9N8KRV1</accession>
<protein>
    <submittedName>
        <fullName evidence="3">Uncharacterized protein</fullName>
    </submittedName>
</protein>
<feature type="transmembrane region" description="Helical" evidence="2">
    <location>
        <begin position="67"/>
        <end position="85"/>
    </location>
</feature>
<feature type="compositionally biased region" description="Low complexity" evidence="1">
    <location>
        <begin position="102"/>
        <end position="150"/>
    </location>
</feature>
<evidence type="ECO:0000256" key="1">
    <source>
        <dbReference type="SAM" id="MobiDB-lite"/>
    </source>
</evidence>
<evidence type="ECO:0000256" key="2">
    <source>
        <dbReference type="SAM" id="Phobius"/>
    </source>
</evidence>
<feature type="compositionally biased region" description="Low complexity" evidence="1">
    <location>
        <begin position="17"/>
        <end position="33"/>
    </location>
</feature>
<feature type="region of interest" description="Disordered" evidence="1">
    <location>
        <begin position="91"/>
        <end position="158"/>
    </location>
</feature>
<dbReference type="AlphaFoldDB" id="A0A9N8KRV1"/>
<evidence type="ECO:0000313" key="4">
    <source>
        <dbReference type="Proteomes" id="UP001154114"/>
    </source>
</evidence>
<keyword evidence="2" id="KW-1133">Transmembrane helix</keyword>
<name>A0A9N8KRV1_CHRIL</name>
<evidence type="ECO:0000313" key="3">
    <source>
        <dbReference type="EMBL" id="CAD0194461.1"/>
    </source>
</evidence>
<sequence length="158" mass="15965">MVSGRREGEGEQAALTASPSSRAASARSSSVRPRPSRRASSGGGGGGSSGFSSVSEIACQKVNIVDILYLAAIFTVVAIIVAQLCRMARSLASEGEPRRAGSRASSRASGRASSRASGRGCSRASGRGCSRASSRASGRGCSRASSRASSLEGRPPRS</sequence>
<dbReference type="EMBL" id="LR824004">
    <property type="protein sequence ID" value="CAD0194461.1"/>
    <property type="molecule type" value="Genomic_DNA"/>
</dbReference>
<proteinExistence type="predicted"/>
<keyword evidence="4" id="KW-1185">Reference proteome</keyword>
<reference evidence="3" key="1">
    <citation type="submission" date="2021-12" db="EMBL/GenBank/DDBJ databases">
        <authorList>
            <person name="King R."/>
        </authorList>
    </citation>
    <scope>NUCLEOTIDE SEQUENCE</scope>
</reference>